<dbReference type="NCBIfam" id="TIGR00762">
    <property type="entry name" value="DegV"/>
    <property type="match status" value="1"/>
</dbReference>
<evidence type="ECO:0000256" key="1">
    <source>
        <dbReference type="ARBA" id="ARBA00023121"/>
    </source>
</evidence>
<keyword evidence="3" id="KW-1185">Reference proteome</keyword>
<protein>
    <submittedName>
        <fullName evidence="2">DegV family protein</fullName>
    </submittedName>
</protein>
<evidence type="ECO:0000313" key="3">
    <source>
        <dbReference type="Proteomes" id="UP001501536"/>
    </source>
</evidence>
<sequence length="315" mass="32352">MRGTSGGGWLARLRGLAAEARRAGDPPRDPRHVAVVTDSAAGLPAEWLAPHGESVVVVPIPVLIAGEEFQEGYDDVATRLAIALASGTPVTTSRPGPGAFATAYAALAAAGYRSVVSIHLSGRLSGTVDAARVGAEEARREHGIEVTVVDSRTAGLAQGYLVLDALRAAAAGGGAHEVAAAAAPTRLPSIDFVVPSLEQLRRGGRISRAASVVGTMLSVKPLLTVRDGAIQARENPRTLARAVARLVDVARSEAEAVAASGRPPRIALHYFGAPEQAEEIRHELLELAAEDVQLVPLPAVLGAHTGIGVVAVVVA</sequence>
<dbReference type="InterPro" id="IPR003797">
    <property type="entry name" value="DegV"/>
</dbReference>
<dbReference type="Gene3D" id="3.40.50.10170">
    <property type="match status" value="1"/>
</dbReference>
<gene>
    <name evidence="2" type="ORF">GCM10022377_04260</name>
</gene>
<organism evidence="2 3">
    <name type="scientific">Zhihengliuella alba</name>
    <dbReference type="NCBI Taxonomy" id="547018"/>
    <lineage>
        <taxon>Bacteria</taxon>
        <taxon>Bacillati</taxon>
        <taxon>Actinomycetota</taxon>
        <taxon>Actinomycetes</taxon>
        <taxon>Micrococcales</taxon>
        <taxon>Micrococcaceae</taxon>
        <taxon>Zhihengliuella</taxon>
    </lineage>
</organism>
<dbReference type="InterPro" id="IPR050270">
    <property type="entry name" value="DegV_domain_contain"/>
</dbReference>
<dbReference type="EMBL" id="BAABCJ010000001">
    <property type="protein sequence ID" value="GAA3694710.1"/>
    <property type="molecule type" value="Genomic_DNA"/>
</dbReference>
<dbReference type="Pfam" id="PF02645">
    <property type="entry name" value="DegV"/>
    <property type="match status" value="1"/>
</dbReference>
<keyword evidence="1" id="KW-0446">Lipid-binding</keyword>
<dbReference type="PROSITE" id="PS51482">
    <property type="entry name" value="DEGV"/>
    <property type="match status" value="1"/>
</dbReference>
<accession>A0ABP7CU90</accession>
<dbReference type="Proteomes" id="UP001501536">
    <property type="component" value="Unassembled WGS sequence"/>
</dbReference>
<reference evidence="3" key="1">
    <citation type="journal article" date="2019" name="Int. J. Syst. Evol. Microbiol.">
        <title>The Global Catalogue of Microorganisms (GCM) 10K type strain sequencing project: providing services to taxonomists for standard genome sequencing and annotation.</title>
        <authorList>
            <consortium name="The Broad Institute Genomics Platform"/>
            <consortium name="The Broad Institute Genome Sequencing Center for Infectious Disease"/>
            <person name="Wu L."/>
            <person name="Ma J."/>
        </authorList>
    </citation>
    <scope>NUCLEOTIDE SEQUENCE [LARGE SCALE GENOMIC DNA]</scope>
    <source>
        <strain evidence="3">JCM 16961</strain>
    </source>
</reference>
<evidence type="ECO:0000313" key="2">
    <source>
        <dbReference type="EMBL" id="GAA3694710.1"/>
    </source>
</evidence>
<dbReference type="SUPFAM" id="SSF82549">
    <property type="entry name" value="DAK1/DegV-like"/>
    <property type="match status" value="1"/>
</dbReference>
<dbReference type="PANTHER" id="PTHR33434">
    <property type="entry name" value="DEGV DOMAIN-CONTAINING PROTEIN DR_1986-RELATED"/>
    <property type="match status" value="1"/>
</dbReference>
<dbReference type="PANTHER" id="PTHR33434:SF2">
    <property type="entry name" value="FATTY ACID-BINDING PROTEIN TM_1468"/>
    <property type="match status" value="1"/>
</dbReference>
<dbReference type="InterPro" id="IPR043168">
    <property type="entry name" value="DegV_C"/>
</dbReference>
<proteinExistence type="predicted"/>
<name>A0ABP7CU90_9MICC</name>
<dbReference type="RefSeq" id="WP_344879272.1">
    <property type="nucleotide sequence ID" value="NZ_BAABCJ010000001.1"/>
</dbReference>
<comment type="caution">
    <text evidence="2">The sequence shown here is derived from an EMBL/GenBank/DDBJ whole genome shotgun (WGS) entry which is preliminary data.</text>
</comment>
<dbReference type="Gene3D" id="3.30.1180.10">
    <property type="match status" value="1"/>
</dbReference>